<dbReference type="Gene3D" id="1.10.10.60">
    <property type="entry name" value="Homeodomain-like"/>
    <property type="match status" value="1"/>
</dbReference>
<feature type="domain" description="ARS-binding protein 1 N-terminal" evidence="2">
    <location>
        <begin position="10"/>
        <end position="58"/>
    </location>
</feature>
<evidence type="ECO:0000259" key="2">
    <source>
        <dbReference type="Pfam" id="PF18107"/>
    </source>
</evidence>
<dbReference type="PANTHER" id="PTHR19303">
    <property type="entry name" value="TRANSPOSON"/>
    <property type="match status" value="1"/>
</dbReference>
<protein>
    <submittedName>
        <fullName evidence="3">17270_t:CDS:1</fullName>
    </submittedName>
</protein>
<feature type="domain" description="DDE-1" evidence="1">
    <location>
        <begin position="156"/>
        <end position="241"/>
    </location>
</feature>
<reference evidence="3 4" key="1">
    <citation type="submission" date="2021-06" db="EMBL/GenBank/DDBJ databases">
        <authorList>
            <person name="Kallberg Y."/>
            <person name="Tangrot J."/>
            <person name="Rosling A."/>
        </authorList>
    </citation>
    <scope>NUCLEOTIDE SEQUENCE [LARGE SCALE GENOMIC DNA]</scope>
    <source>
        <strain evidence="3 4">120-4 pot B 10/14</strain>
    </source>
</reference>
<evidence type="ECO:0000313" key="3">
    <source>
        <dbReference type="EMBL" id="CAG8824309.1"/>
    </source>
</evidence>
<evidence type="ECO:0000313" key="4">
    <source>
        <dbReference type="Proteomes" id="UP000789901"/>
    </source>
</evidence>
<keyword evidence="4" id="KW-1185">Reference proteome</keyword>
<feature type="domain" description="DDE-1" evidence="1">
    <location>
        <begin position="111"/>
        <end position="155"/>
    </location>
</feature>
<evidence type="ECO:0000259" key="1">
    <source>
        <dbReference type="Pfam" id="PF03184"/>
    </source>
</evidence>
<dbReference type="Pfam" id="PF03184">
    <property type="entry name" value="DDE_1"/>
    <property type="match status" value="2"/>
</dbReference>
<feature type="non-terminal residue" evidence="3">
    <location>
        <position position="320"/>
    </location>
</feature>
<dbReference type="InterPro" id="IPR050863">
    <property type="entry name" value="CenT-Element_Derived"/>
</dbReference>
<comment type="caution">
    <text evidence="3">The sequence shown here is derived from an EMBL/GenBank/DDBJ whole genome shotgun (WGS) entry which is preliminary data.</text>
</comment>
<dbReference type="InterPro" id="IPR041188">
    <property type="entry name" value="HTH_ABP1_N"/>
</dbReference>
<name>A0ABN7WAW7_GIGMA</name>
<organism evidence="3 4">
    <name type="scientific">Gigaspora margarita</name>
    <dbReference type="NCBI Taxonomy" id="4874"/>
    <lineage>
        <taxon>Eukaryota</taxon>
        <taxon>Fungi</taxon>
        <taxon>Fungi incertae sedis</taxon>
        <taxon>Mucoromycota</taxon>
        <taxon>Glomeromycotina</taxon>
        <taxon>Glomeromycetes</taxon>
        <taxon>Diversisporales</taxon>
        <taxon>Gigasporaceae</taxon>
        <taxon>Gigaspora</taxon>
    </lineage>
</organism>
<proteinExistence type="predicted"/>
<dbReference type="InterPro" id="IPR009057">
    <property type="entry name" value="Homeodomain-like_sf"/>
</dbReference>
<sequence length="320" mass="36651">MSSSKSKETKTTLTNKQRKAIIEYKEKNPQITQADLVGWVKQKMGFDVHQSTISRLLKNKETIGENLSAKKQRTIQHPELENALIEWILQSQEKPDTTLATICLKRKRKSKERLTIALCANADGTDKLIPFVIGKSPNPRCFKSINHRHLGVTYDAIILLIDGPKCYSYGNLKLYNTTVYTLPPYTTSRIQPMDAGIIMSFKRRYRSYFIKWLLDQYESGKSDDNKMDVLTAVKFIARAWREERYVAEVLNDQEIINQVIYLEPEVAESDEEDVSMELPQVTHNEALDAICLLELYLMQQDLSDAAQTEHDSALSKLSGL</sequence>
<dbReference type="InterPro" id="IPR004875">
    <property type="entry name" value="DDE_SF_endonuclease_dom"/>
</dbReference>
<dbReference type="EMBL" id="CAJVQB010036672">
    <property type="protein sequence ID" value="CAG8824309.1"/>
    <property type="molecule type" value="Genomic_DNA"/>
</dbReference>
<dbReference type="Proteomes" id="UP000789901">
    <property type="component" value="Unassembled WGS sequence"/>
</dbReference>
<dbReference type="PANTHER" id="PTHR19303:SF73">
    <property type="entry name" value="PROTEIN PDC2"/>
    <property type="match status" value="1"/>
</dbReference>
<dbReference type="Pfam" id="PF18107">
    <property type="entry name" value="HTH_ABP1_N"/>
    <property type="match status" value="1"/>
</dbReference>
<gene>
    <name evidence="3" type="ORF">GMARGA_LOCUS28546</name>
</gene>
<accession>A0ABN7WAW7</accession>
<dbReference type="SUPFAM" id="SSF46689">
    <property type="entry name" value="Homeodomain-like"/>
    <property type="match status" value="1"/>
</dbReference>